<feature type="compositionally biased region" description="Polar residues" evidence="1">
    <location>
        <begin position="826"/>
        <end position="837"/>
    </location>
</feature>
<dbReference type="PANTHER" id="PTHR42103:SF2">
    <property type="entry name" value="AB HYDROLASE-1 DOMAIN-CONTAINING PROTEIN"/>
    <property type="match status" value="1"/>
</dbReference>
<feature type="region of interest" description="Disordered" evidence="1">
    <location>
        <begin position="315"/>
        <end position="651"/>
    </location>
</feature>
<organism evidence="2 3">
    <name type="scientific">Leucocoprinus leucothites</name>
    <dbReference type="NCBI Taxonomy" id="201217"/>
    <lineage>
        <taxon>Eukaryota</taxon>
        <taxon>Fungi</taxon>
        <taxon>Dikarya</taxon>
        <taxon>Basidiomycota</taxon>
        <taxon>Agaricomycotina</taxon>
        <taxon>Agaricomycetes</taxon>
        <taxon>Agaricomycetidae</taxon>
        <taxon>Agaricales</taxon>
        <taxon>Agaricineae</taxon>
        <taxon>Agaricaceae</taxon>
        <taxon>Leucocoprinus</taxon>
    </lineage>
</organism>
<dbReference type="Gene3D" id="3.40.50.1820">
    <property type="entry name" value="alpha/beta hydrolase"/>
    <property type="match status" value="1"/>
</dbReference>
<keyword evidence="3" id="KW-1185">Reference proteome</keyword>
<name>A0A8H5LJB2_9AGAR</name>
<evidence type="ECO:0000313" key="3">
    <source>
        <dbReference type="Proteomes" id="UP000559027"/>
    </source>
</evidence>
<dbReference type="PANTHER" id="PTHR42103">
    <property type="entry name" value="ALPHA/BETA-HYDROLASES SUPERFAMILY PROTEIN"/>
    <property type="match status" value="1"/>
</dbReference>
<accession>A0A8H5LJB2</accession>
<feature type="compositionally biased region" description="Basic and acidic residues" evidence="1">
    <location>
        <begin position="342"/>
        <end position="354"/>
    </location>
</feature>
<evidence type="ECO:0000313" key="2">
    <source>
        <dbReference type="EMBL" id="KAF5359630.1"/>
    </source>
</evidence>
<feature type="region of interest" description="Disordered" evidence="1">
    <location>
        <begin position="668"/>
        <end position="805"/>
    </location>
</feature>
<feature type="compositionally biased region" description="Low complexity" evidence="1">
    <location>
        <begin position="521"/>
        <end position="537"/>
    </location>
</feature>
<gene>
    <name evidence="2" type="ORF">D9756_003126</name>
</gene>
<feature type="compositionally biased region" description="Pro residues" evidence="1">
    <location>
        <begin position="412"/>
        <end position="438"/>
    </location>
</feature>
<dbReference type="InterPro" id="IPR029058">
    <property type="entry name" value="AB_hydrolase_fold"/>
</dbReference>
<dbReference type="OrthoDB" id="10260961at2759"/>
<protein>
    <recommendedName>
        <fullName evidence="4">Alpha/beta-hydrolase</fullName>
    </recommendedName>
</protein>
<feature type="compositionally biased region" description="Acidic residues" evidence="1">
    <location>
        <begin position="690"/>
        <end position="700"/>
    </location>
</feature>
<dbReference type="EMBL" id="JAACJO010000004">
    <property type="protein sequence ID" value="KAF5359630.1"/>
    <property type="molecule type" value="Genomic_DNA"/>
</dbReference>
<comment type="caution">
    <text evidence="2">The sequence shown here is derived from an EMBL/GenBank/DDBJ whole genome shotgun (WGS) entry which is preliminary data.</text>
</comment>
<dbReference type="AlphaFoldDB" id="A0A8H5LJB2"/>
<feature type="compositionally biased region" description="Low complexity" evidence="1">
    <location>
        <begin position="439"/>
        <end position="470"/>
    </location>
</feature>
<feature type="region of interest" description="Disordered" evidence="1">
    <location>
        <begin position="826"/>
        <end position="846"/>
    </location>
</feature>
<dbReference type="PRINTS" id="PR01217">
    <property type="entry name" value="PRICHEXTENSN"/>
</dbReference>
<feature type="compositionally biased region" description="Pro residues" evidence="1">
    <location>
        <begin position="598"/>
        <end position="608"/>
    </location>
</feature>
<proteinExistence type="predicted"/>
<dbReference type="Proteomes" id="UP000559027">
    <property type="component" value="Unassembled WGS sequence"/>
</dbReference>
<dbReference type="SUPFAM" id="SSF53474">
    <property type="entry name" value="alpha/beta-Hydrolases"/>
    <property type="match status" value="1"/>
</dbReference>
<feature type="compositionally biased region" description="Low complexity" evidence="1">
    <location>
        <begin position="587"/>
        <end position="597"/>
    </location>
</feature>
<evidence type="ECO:0008006" key="4">
    <source>
        <dbReference type="Google" id="ProtNLM"/>
    </source>
</evidence>
<reference evidence="2 3" key="1">
    <citation type="journal article" date="2020" name="ISME J.">
        <title>Uncovering the hidden diversity of litter-decomposition mechanisms in mushroom-forming fungi.</title>
        <authorList>
            <person name="Floudas D."/>
            <person name="Bentzer J."/>
            <person name="Ahren D."/>
            <person name="Johansson T."/>
            <person name="Persson P."/>
            <person name="Tunlid A."/>
        </authorList>
    </citation>
    <scope>NUCLEOTIDE SEQUENCE [LARGE SCALE GENOMIC DNA]</scope>
    <source>
        <strain evidence="2 3">CBS 146.42</strain>
    </source>
</reference>
<feature type="compositionally biased region" description="Polar residues" evidence="1">
    <location>
        <begin position="493"/>
        <end position="518"/>
    </location>
</feature>
<feature type="compositionally biased region" description="Polar residues" evidence="1">
    <location>
        <begin position="471"/>
        <end position="485"/>
    </location>
</feature>
<feature type="compositionally biased region" description="Polar residues" evidence="1">
    <location>
        <begin position="328"/>
        <end position="341"/>
    </location>
</feature>
<sequence length="846" mass="90497">MSQVDDAHYDLEHIIVPLPTGVSLEVDLIKPIPSVSLGANRKLAVCLHPWSWLGGRKDDPVLDSLTDPLLEAKYHIVRYNSRSVGKSTGLSSFTGFSEAEDLKALVQWALGRIKNVASLVLIGYSHGSLITSLHPVLPIPIKTSHVLLSYPLGPRGWLTLFRTSHYQTQLEELLKDSRSKVIVVYGDKDEFTSSSSYERWVEKLESVAQGSNRLNVAEVEKASHFWHGRSGQELRQLIGTEHPKFPMFFSEYYLCERVTWIAQLGAWSCTPPNIAALSSIPPPPTLLCLSPLPWPMPLPDERPRQSVANLIGRFEIQTKRTPGAAQTPPRSSSVVSHTTGDSAKEELREKREWPPKSVTEAASTPSAPPPTSFRFKSPVAQPDPAPTTTESPAPVEPATNGSSEPPKAEAPQNPPEPAPAPAPVQPEPETKPTPPSKPVPSKTRTPSKPPATSTRSPPSTAPKPTTRTPSNTGKTPSKPPASSTLSPPPGTLKPQTISKPATSNATTKKPTSRVTPSTPARPKTPSRTPITPSSRSSNLYAPTAASLARARNAPSPAPTPSKRTMSVGASDRLSKPTAASLSRARTPVASPPSKSTAAPPPRVTPTPKPSIRGSATPGARGRKTPTPSKTPARKAPSSTASKSPEAVSATDTTTVAAAAVVVDQDVFSAKESRSEPESQVEAVPVPVPELEPEPEPEPQAETEITSEGQVPPDDTTAIEPEIKVVVSEEEENGDAAVVPDPEVASPQSEPHMEPKEEKEEEIPNTNGSAEENHNVEEVEAEQETITDPITDKLAALASKHDGNTGTDIEHIVSLLETVPQPVARTTSDTINIVTPSELQEIPDEDH</sequence>
<evidence type="ECO:0000256" key="1">
    <source>
        <dbReference type="SAM" id="MobiDB-lite"/>
    </source>
</evidence>